<evidence type="ECO:0000259" key="9">
    <source>
        <dbReference type="Pfam" id="PF03281"/>
    </source>
</evidence>
<keyword evidence="12" id="KW-1185">Reference proteome</keyword>
<dbReference type="InterPro" id="IPR046903">
    <property type="entry name" value="Mab-21-like_nuc_Trfase"/>
</dbReference>
<dbReference type="Pfam" id="PF03281">
    <property type="entry name" value="Mab-21"/>
    <property type="match status" value="2"/>
</dbReference>
<comment type="caution">
    <text evidence="11">The sequence shown here is derived from an EMBL/GenBank/DDBJ whole genome shotgun (WGS) entry which is preliminary data.</text>
</comment>
<evidence type="ECO:0000256" key="5">
    <source>
        <dbReference type="ARBA" id="ARBA00022723"/>
    </source>
</evidence>
<dbReference type="Pfam" id="PF20266">
    <property type="entry name" value="Mab-21_C"/>
    <property type="match status" value="2"/>
</dbReference>
<dbReference type="PANTHER" id="PTHR10656:SF42">
    <property type="entry name" value="CYCLIC GMP-AMP SYNTHASE-LIKE PROTEIN-RELATED"/>
    <property type="match status" value="1"/>
</dbReference>
<gene>
    <name evidence="11" type="ORF">PMEA_00026779</name>
</gene>
<evidence type="ECO:0000259" key="10">
    <source>
        <dbReference type="Pfam" id="PF20266"/>
    </source>
</evidence>
<evidence type="ECO:0000256" key="7">
    <source>
        <dbReference type="ARBA" id="ARBA00022840"/>
    </source>
</evidence>
<sequence>MLQAKLNLDKSTGLTQQLRRFSADHVKINKEDTDQAKRLVDSYLKNGVLQYIFDNSQPLSINKLEYTGSLYERLKTEAADEVDVMVVLQTAKQEVIQEDAGVPGFVLLKVSKDGSPLKKYTDTDGYLVPEKLRASWFFGLVQKAVNELALPVQMEVRAHGPAVQLDITDSNLGKKLSADLVPTFRIGAMDYFVAKSYTGNTAATCDCKLLWRQSFSLKEKARLQGMDKEDGGCRHELLRIIKSIIRGEATFAKLTSYHLKTVFLRYNTNAKVSWDKDMLGERFIEYLELLYAAVNSKILDHFWIEGINLLENVPGKTLENMACRLRKILDSDKERNKVLKCNITVPMTTNGNGVENCPVTSPGKPKLCQPNMPQTSTDLLQVLRRFLDSLGTILSEDTKWCKEIVEQVVKDGVLKCCMEESDLISNFEYGGSLYENLKTTHSDADDAVIFLALNAKNSLIDFEVNDAGYAGIKATEDSPYKEFSNPDGFLVPVKFQNWLFKLVTSAVQSINSEGASTMSLKASNSTSVKVCMSEQSKALEVQLVPTFQLGSEYFVPPSSQPSYLPVGVVQDTAWIKSYTLMQKAHLKDMDKDHGCRHSLFKVVSTVLHKEATFSLLTSFHLKMGLLWYNKTTSNWGQDSLAEHFTGFVTFLRDALQKKEIQHFWIQELNLLTKISPKTLENMHTRLSRILNSEQERSKVLNIDGLKQKL</sequence>
<evidence type="ECO:0000256" key="8">
    <source>
        <dbReference type="ARBA" id="ARBA00022842"/>
    </source>
</evidence>
<keyword evidence="3" id="KW-0808">Transferase</keyword>
<comment type="cofactor">
    <cofactor evidence="1">
        <name>Mg(2+)</name>
        <dbReference type="ChEBI" id="CHEBI:18420"/>
    </cofactor>
</comment>
<evidence type="ECO:0000256" key="2">
    <source>
        <dbReference type="ARBA" id="ARBA00008307"/>
    </source>
</evidence>
<accession>A0AAU9XMW8</accession>
<dbReference type="GO" id="GO:0046872">
    <property type="term" value="F:metal ion binding"/>
    <property type="evidence" value="ECO:0007669"/>
    <property type="project" value="UniProtKB-KW"/>
</dbReference>
<keyword evidence="8" id="KW-0460">Magnesium</keyword>
<dbReference type="AlphaFoldDB" id="A0AAU9XMW8"/>
<name>A0AAU9XMW8_9CNID</name>
<feature type="domain" description="Mab-21-like nucleotidyltransferase" evidence="9">
    <location>
        <begin position="71"/>
        <end position="224"/>
    </location>
</feature>
<comment type="similarity">
    <text evidence="2">Belongs to the mab-21 family.</text>
</comment>
<evidence type="ECO:0000313" key="11">
    <source>
        <dbReference type="EMBL" id="CAH3152400.1"/>
    </source>
</evidence>
<organism evidence="11 12">
    <name type="scientific">Pocillopora meandrina</name>
    <dbReference type="NCBI Taxonomy" id="46732"/>
    <lineage>
        <taxon>Eukaryota</taxon>
        <taxon>Metazoa</taxon>
        <taxon>Cnidaria</taxon>
        <taxon>Anthozoa</taxon>
        <taxon>Hexacorallia</taxon>
        <taxon>Scleractinia</taxon>
        <taxon>Astrocoeniina</taxon>
        <taxon>Pocilloporidae</taxon>
        <taxon>Pocillopora</taxon>
    </lineage>
</organism>
<dbReference type="Gene3D" id="1.10.1410.40">
    <property type="match status" value="2"/>
</dbReference>
<keyword evidence="6" id="KW-0547">Nucleotide-binding</keyword>
<keyword evidence="5" id="KW-0479">Metal-binding</keyword>
<dbReference type="GO" id="GO:0005524">
    <property type="term" value="F:ATP binding"/>
    <property type="evidence" value="ECO:0007669"/>
    <property type="project" value="UniProtKB-KW"/>
</dbReference>
<dbReference type="GO" id="GO:0016779">
    <property type="term" value="F:nucleotidyltransferase activity"/>
    <property type="evidence" value="ECO:0007669"/>
    <property type="project" value="UniProtKB-KW"/>
</dbReference>
<protein>
    <submittedName>
        <fullName evidence="11">Uncharacterized protein</fullName>
    </submittedName>
</protein>
<proteinExistence type="inferred from homology"/>
<dbReference type="Proteomes" id="UP001159428">
    <property type="component" value="Unassembled WGS sequence"/>
</dbReference>
<keyword evidence="4" id="KW-0548">Nucleotidyltransferase</keyword>
<keyword evidence="7" id="KW-0067">ATP-binding</keyword>
<dbReference type="SMART" id="SM01265">
    <property type="entry name" value="Mab-21"/>
    <property type="match status" value="2"/>
</dbReference>
<feature type="domain" description="Mab-21-like HhH/H2TH-like" evidence="10">
    <location>
        <begin position="595"/>
        <end position="686"/>
    </location>
</feature>
<evidence type="ECO:0000256" key="4">
    <source>
        <dbReference type="ARBA" id="ARBA00022695"/>
    </source>
</evidence>
<evidence type="ECO:0000256" key="3">
    <source>
        <dbReference type="ARBA" id="ARBA00022679"/>
    </source>
</evidence>
<dbReference type="PANTHER" id="PTHR10656">
    <property type="entry name" value="CELL FATE DETERMINING PROTEIN MAB21-RELATED"/>
    <property type="match status" value="1"/>
</dbReference>
<feature type="domain" description="Mab-21-like HhH/H2TH-like" evidence="10">
    <location>
        <begin position="233"/>
        <end position="325"/>
    </location>
</feature>
<evidence type="ECO:0000256" key="1">
    <source>
        <dbReference type="ARBA" id="ARBA00001946"/>
    </source>
</evidence>
<evidence type="ECO:0000313" key="12">
    <source>
        <dbReference type="Proteomes" id="UP001159428"/>
    </source>
</evidence>
<reference evidence="11 12" key="1">
    <citation type="submission" date="2022-05" db="EMBL/GenBank/DDBJ databases">
        <authorList>
            <consortium name="Genoscope - CEA"/>
            <person name="William W."/>
        </authorList>
    </citation>
    <scope>NUCLEOTIDE SEQUENCE [LARGE SCALE GENOMIC DNA]</scope>
</reference>
<feature type="domain" description="Mab-21-like nucleotidyltransferase" evidence="9">
    <location>
        <begin position="434"/>
        <end position="551"/>
    </location>
</feature>
<evidence type="ECO:0000256" key="6">
    <source>
        <dbReference type="ARBA" id="ARBA00022741"/>
    </source>
</evidence>
<dbReference type="Gene3D" id="3.30.460.90">
    <property type="match status" value="2"/>
</dbReference>
<dbReference type="InterPro" id="IPR046906">
    <property type="entry name" value="Mab-21_HhH/H2TH-like"/>
</dbReference>
<dbReference type="EMBL" id="CALNXJ010000051">
    <property type="protein sequence ID" value="CAH3152400.1"/>
    <property type="molecule type" value="Genomic_DNA"/>
</dbReference>
<dbReference type="InterPro" id="IPR024810">
    <property type="entry name" value="MAB21L/cGLR"/>
</dbReference>